<evidence type="ECO:0000313" key="2">
    <source>
        <dbReference type="EMBL" id="QDZ15039.1"/>
    </source>
</evidence>
<dbReference type="Proteomes" id="UP000320216">
    <property type="component" value="Chromosome"/>
</dbReference>
<dbReference type="InterPro" id="IPR032710">
    <property type="entry name" value="NTF2-like_dom_sf"/>
</dbReference>
<protein>
    <submittedName>
        <fullName evidence="2">DUF4440 domain-containing protein</fullName>
    </submittedName>
</protein>
<proteinExistence type="predicted"/>
<dbReference type="KEGG" id="huw:FPZ11_09890"/>
<dbReference type="EMBL" id="CP042305">
    <property type="protein sequence ID" value="QDZ15039.1"/>
    <property type="molecule type" value="Genomic_DNA"/>
</dbReference>
<organism evidence="2 3">
    <name type="scientific">Humibacter ginsenosidimutans</name>
    <dbReference type="NCBI Taxonomy" id="2599293"/>
    <lineage>
        <taxon>Bacteria</taxon>
        <taxon>Bacillati</taxon>
        <taxon>Actinomycetota</taxon>
        <taxon>Actinomycetes</taxon>
        <taxon>Micrococcales</taxon>
        <taxon>Microbacteriaceae</taxon>
        <taxon>Humibacter</taxon>
    </lineage>
</organism>
<gene>
    <name evidence="2" type="ORF">FPZ11_09890</name>
</gene>
<dbReference type="AlphaFoldDB" id="A0A5B8M4V8"/>
<sequence length="120" mass="13954">MDARLAARELRALEPIFHRSAAGSPRSAFEAMVDEQYWEVGASGAVYEREFVLDVVEERHRGEPEDRGLHVDDFAVRLLEGDTWLVTYALLQDERHSRRSTIWQRRGERWVALYHQGTLS</sequence>
<accession>A0A5B8M4V8</accession>
<dbReference type="Pfam" id="PF14534">
    <property type="entry name" value="DUF4440"/>
    <property type="match status" value="1"/>
</dbReference>
<dbReference type="InterPro" id="IPR027843">
    <property type="entry name" value="DUF4440"/>
</dbReference>
<dbReference type="OrthoDB" id="7845843at2"/>
<name>A0A5B8M4V8_9MICO</name>
<dbReference type="Gene3D" id="3.10.450.50">
    <property type="match status" value="1"/>
</dbReference>
<evidence type="ECO:0000313" key="3">
    <source>
        <dbReference type="Proteomes" id="UP000320216"/>
    </source>
</evidence>
<feature type="domain" description="DUF4440" evidence="1">
    <location>
        <begin position="11"/>
        <end position="111"/>
    </location>
</feature>
<dbReference type="SUPFAM" id="SSF54427">
    <property type="entry name" value="NTF2-like"/>
    <property type="match status" value="1"/>
</dbReference>
<reference evidence="2 3" key="1">
    <citation type="submission" date="2019-07" db="EMBL/GenBank/DDBJ databases">
        <title>Full genome sequence of Humibacter sp. WJ7-1.</title>
        <authorList>
            <person name="Im W.-T."/>
        </authorList>
    </citation>
    <scope>NUCLEOTIDE SEQUENCE [LARGE SCALE GENOMIC DNA]</scope>
    <source>
        <strain evidence="2 3">WJ7-1</strain>
    </source>
</reference>
<keyword evidence="3" id="KW-1185">Reference proteome</keyword>
<dbReference type="RefSeq" id="WP_146320494.1">
    <property type="nucleotide sequence ID" value="NZ_CP042305.1"/>
</dbReference>
<evidence type="ECO:0000259" key="1">
    <source>
        <dbReference type="Pfam" id="PF14534"/>
    </source>
</evidence>